<dbReference type="EMBL" id="CP039543">
    <property type="protein sequence ID" value="QJT08239.1"/>
    <property type="molecule type" value="Genomic_DNA"/>
</dbReference>
<dbReference type="RefSeq" id="WP_144234689.1">
    <property type="nucleotide sequence ID" value="NZ_CP039543.1"/>
</dbReference>
<keyword evidence="4" id="KW-1185">Reference proteome</keyword>
<evidence type="ECO:0000313" key="2">
    <source>
        <dbReference type="EMBL" id="TVM35275.1"/>
    </source>
</evidence>
<dbReference type="Proteomes" id="UP000503251">
    <property type="component" value="Chromosome"/>
</dbReference>
<evidence type="ECO:0000313" key="4">
    <source>
        <dbReference type="Proteomes" id="UP000503251"/>
    </source>
</evidence>
<dbReference type="PIRSF" id="PIRSF028235">
    <property type="entry name" value="UCP028235"/>
    <property type="match status" value="1"/>
</dbReference>
<dbReference type="Proteomes" id="UP000434052">
    <property type="component" value="Unassembled WGS sequence"/>
</dbReference>
<gene>
    <name evidence="2" type="ORF">DQK91_06970</name>
    <name evidence="1" type="ORF">E8L03_04545</name>
</gene>
<protein>
    <submittedName>
        <fullName evidence="2">Exopolyphosphatase</fullName>
    </submittedName>
</protein>
<evidence type="ECO:0000313" key="1">
    <source>
        <dbReference type="EMBL" id="QJT08239.1"/>
    </source>
</evidence>
<dbReference type="SUPFAM" id="SSF64182">
    <property type="entry name" value="DHH phosphoesterases"/>
    <property type="match status" value="1"/>
</dbReference>
<dbReference type="OrthoDB" id="105221at2"/>
<evidence type="ECO:0000313" key="3">
    <source>
        <dbReference type="Proteomes" id="UP000434052"/>
    </source>
</evidence>
<proteinExistence type="predicted"/>
<name>A0A6P1ZKI2_9BACT</name>
<dbReference type="AlphaFoldDB" id="A0A6P1ZKI2"/>
<reference evidence="1 4" key="2">
    <citation type="submission" date="2019-04" db="EMBL/GenBank/DDBJ databases">
        <title>Isolation and culture of sulfate reducing bacteria from the cold seep of the South China Sea.</title>
        <authorList>
            <person name="Sun C."/>
            <person name="Liu R."/>
        </authorList>
    </citation>
    <scope>NUCLEOTIDE SEQUENCE [LARGE SCALE GENOMIC DNA]</scope>
    <source>
        <strain evidence="1 4">CS1</strain>
    </source>
</reference>
<dbReference type="InterPro" id="IPR038763">
    <property type="entry name" value="DHH_sf"/>
</dbReference>
<dbReference type="InterPro" id="IPR016877">
    <property type="entry name" value="UCP028235"/>
</dbReference>
<organism evidence="2 3">
    <name type="scientific">Oceanidesulfovibrio marinus</name>
    <dbReference type="NCBI Taxonomy" id="370038"/>
    <lineage>
        <taxon>Bacteria</taxon>
        <taxon>Pseudomonadati</taxon>
        <taxon>Thermodesulfobacteriota</taxon>
        <taxon>Desulfovibrionia</taxon>
        <taxon>Desulfovibrionales</taxon>
        <taxon>Desulfovibrionaceae</taxon>
        <taxon>Oceanidesulfovibrio</taxon>
    </lineage>
</organism>
<reference evidence="2 3" key="1">
    <citation type="submission" date="2018-06" db="EMBL/GenBank/DDBJ databases">
        <title>Complete genome of Desulfovibrio marinus P48SEP.</title>
        <authorList>
            <person name="Crispim J.S."/>
            <person name="Vidigal P.M.P."/>
            <person name="Silva L.C.F."/>
            <person name="Araujo L.C."/>
            <person name="Laguardia C.N."/>
            <person name="Dias R.S."/>
            <person name="Sousa M.P."/>
            <person name="Paula S.O."/>
            <person name="Silva C."/>
        </authorList>
    </citation>
    <scope>NUCLEOTIDE SEQUENCE [LARGE SCALE GENOMIC DNA]</scope>
    <source>
        <strain evidence="2 3">P48SEP</strain>
    </source>
</reference>
<sequence length="306" mass="35110">MRLLTRSDFDGLICAVLLKEAGIMTEWKFVHPKDLQDGVIEVGPNDVLANVPYVPGCGLWFDHHTSEQERLDKNITFEGMAEPLPSCARVIWNYYGGEETFPKRFNDMLAAVDKCDSGQLDEKDILDPTGWVLLSFVMDPRTGLGRYRDYTISNYQLMERLIEHCRTMDIDEILSLMDVKERLERYFAHQEPYKKMLRDNALVRGSLVTIDLREQEEIFVGNRFMVYALYPECNLSLRIIWGLRKMNTVFTMGRSILNRTATLDVGRLMLRFGGGGHRAVGTCQVPNEEANTALEEILKAVDKEND</sequence>
<dbReference type="EMBL" id="QMIF01000003">
    <property type="protein sequence ID" value="TVM35275.1"/>
    <property type="molecule type" value="Genomic_DNA"/>
</dbReference>
<accession>A0A6P1ZKI2</accession>